<keyword evidence="1" id="KW-0963">Cytoplasm</keyword>
<evidence type="ECO:0000313" key="2">
    <source>
        <dbReference type="EMBL" id="MBV2360068.1"/>
    </source>
</evidence>
<dbReference type="InterPro" id="IPR002036">
    <property type="entry name" value="YbeY"/>
</dbReference>
<dbReference type="NCBIfam" id="TIGR00043">
    <property type="entry name" value="rRNA maturation RNase YbeY"/>
    <property type="match status" value="1"/>
</dbReference>
<keyword evidence="1" id="KW-0698">rRNA processing</keyword>
<keyword evidence="1" id="KW-0690">Ribosome biogenesis</keyword>
<dbReference type="PANTHER" id="PTHR46986:SF1">
    <property type="entry name" value="ENDORIBONUCLEASE YBEY, CHLOROPLASTIC"/>
    <property type="match status" value="1"/>
</dbReference>
<evidence type="ECO:0000256" key="1">
    <source>
        <dbReference type="HAMAP-Rule" id="MF_00009"/>
    </source>
</evidence>
<dbReference type="EC" id="3.1.-.-" evidence="1"/>
<dbReference type="HAMAP" id="MF_00009">
    <property type="entry name" value="Endoribonucl_YbeY"/>
    <property type="match status" value="1"/>
</dbReference>
<evidence type="ECO:0000313" key="3">
    <source>
        <dbReference type="Proteomes" id="UP001166293"/>
    </source>
</evidence>
<keyword evidence="1" id="KW-0255">Endonuclease</keyword>
<dbReference type="Pfam" id="PF02130">
    <property type="entry name" value="YbeY"/>
    <property type="match status" value="1"/>
</dbReference>
<protein>
    <recommendedName>
        <fullName evidence="1">Endoribonuclease YbeY</fullName>
        <ecNumber evidence="1">3.1.-.-</ecNumber>
    </recommendedName>
</protein>
<feature type="binding site" evidence="1">
    <location>
        <position position="123"/>
    </location>
    <ligand>
        <name>Zn(2+)</name>
        <dbReference type="ChEBI" id="CHEBI:29105"/>
        <note>catalytic</note>
    </ligand>
</feature>
<keyword evidence="1" id="KW-0479">Metal-binding</keyword>
<comment type="similarity">
    <text evidence="1">Belongs to the endoribonuclease YbeY family.</text>
</comment>
<proteinExistence type="inferred from homology"/>
<feature type="binding site" evidence="1">
    <location>
        <position position="127"/>
    </location>
    <ligand>
        <name>Zn(2+)</name>
        <dbReference type="ChEBI" id="CHEBI:29105"/>
        <note>catalytic</note>
    </ligand>
</feature>
<comment type="cofactor">
    <cofactor evidence="1">
        <name>Zn(2+)</name>
        <dbReference type="ChEBI" id="CHEBI:29105"/>
    </cofactor>
    <text evidence="1">Binds 1 zinc ion.</text>
</comment>
<name>A0ABS6N7R7_9RHOB</name>
<sequence length="162" mass="17299">MLTDTILEDDRWQEAGLPDIAERAARAVLVHLGHDPARFEIAVLGCDDARIAALNADFRGKPQPTNVLSWPAEDLSSETPGGNPLAPGDAELGDIAIAYDTCLREATSAGKSLADHACHLVVHGVMHLLGYDHVRDADATLMEGLEIAILGKLGLPDPYMLN</sequence>
<reference evidence="2" key="1">
    <citation type="submission" date="2021-06" db="EMBL/GenBank/DDBJ databases">
        <title>Thalassococcus sp. CAU 1522 isolated from sea sand, Republic of Korea.</title>
        <authorList>
            <person name="Kim W."/>
        </authorList>
    </citation>
    <scope>NUCLEOTIDE SEQUENCE</scope>
    <source>
        <strain evidence="2">CAU 1522</strain>
    </source>
</reference>
<gene>
    <name evidence="1 2" type="primary">ybeY</name>
    <name evidence="2" type="ORF">KUH32_09805</name>
</gene>
<dbReference type="EMBL" id="JAHRWL010000001">
    <property type="protein sequence ID" value="MBV2360068.1"/>
    <property type="molecule type" value="Genomic_DNA"/>
</dbReference>
<organism evidence="2 3">
    <name type="scientific">Thalassococcus arenae</name>
    <dbReference type="NCBI Taxonomy" id="2851652"/>
    <lineage>
        <taxon>Bacteria</taxon>
        <taxon>Pseudomonadati</taxon>
        <taxon>Pseudomonadota</taxon>
        <taxon>Alphaproteobacteria</taxon>
        <taxon>Rhodobacterales</taxon>
        <taxon>Roseobacteraceae</taxon>
        <taxon>Thalassococcus</taxon>
    </lineage>
</organism>
<dbReference type="PANTHER" id="PTHR46986">
    <property type="entry name" value="ENDORIBONUCLEASE YBEY, CHLOROPLASTIC"/>
    <property type="match status" value="1"/>
</dbReference>
<keyword evidence="1" id="KW-0862">Zinc</keyword>
<comment type="function">
    <text evidence="1">Single strand-specific metallo-endoribonuclease involved in late-stage 70S ribosome quality control and in maturation of the 3' terminus of the 16S rRNA.</text>
</comment>
<keyword evidence="1" id="KW-0378">Hydrolase</keyword>
<keyword evidence="3" id="KW-1185">Reference proteome</keyword>
<keyword evidence="1" id="KW-0540">Nuclease</keyword>
<dbReference type="RefSeq" id="WP_217777842.1">
    <property type="nucleotide sequence ID" value="NZ_JAHRWL010000001.1"/>
</dbReference>
<dbReference type="Proteomes" id="UP001166293">
    <property type="component" value="Unassembled WGS sequence"/>
</dbReference>
<accession>A0ABS6N7R7</accession>
<feature type="binding site" evidence="1">
    <location>
        <position position="133"/>
    </location>
    <ligand>
        <name>Zn(2+)</name>
        <dbReference type="ChEBI" id="CHEBI:29105"/>
        <note>catalytic</note>
    </ligand>
</feature>
<comment type="subcellular location">
    <subcellularLocation>
        <location evidence="1">Cytoplasm</location>
    </subcellularLocation>
</comment>
<comment type="caution">
    <text evidence="2">The sequence shown here is derived from an EMBL/GenBank/DDBJ whole genome shotgun (WGS) entry which is preliminary data.</text>
</comment>